<gene>
    <name evidence="11" type="primary">prsA</name>
    <name evidence="14" type="ORF">SAMN05443094_10346</name>
</gene>
<dbReference type="RefSeq" id="WP_231581455.1">
    <property type="nucleotide sequence ID" value="NZ_FTLX01000003.1"/>
</dbReference>
<evidence type="ECO:0000256" key="12">
    <source>
        <dbReference type="SAM" id="Coils"/>
    </source>
</evidence>
<evidence type="ECO:0000256" key="5">
    <source>
        <dbReference type="ARBA" id="ARBA00022729"/>
    </source>
</evidence>
<dbReference type="InterPro" id="IPR027304">
    <property type="entry name" value="Trigger_fact/SurA_dom_sf"/>
</dbReference>
<dbReference type="STRING" id="1017273.SAMN05443094_10346"/>
<dbReference type="PROSITE" id="PS01096">
    <property type="entry name" value="PPIC_PPIASE_1"/>
    <property type="match status" value="1"/>
</dbReference>
<organism evidence="14 15">
    <name type="scientific">Domibacillus enclensis</name>
    <dbReference type="NCBI Taxonomy" id="1017273"/>
    <lineage>
        <taxon>Bacteria</taxon>
        <taxon>Bacillati</taxon>
        <taxon>Bacillota</taxon>
        <taxon>Bacilli</taxon>
        <taxon>Bacillales</taxon>
        <taxon>Bacillaceae</taxon>
        <taxon>Domibacillus</taxon>
    </lineage>
</organism>
<dbReference type="Pfam" id="PF13624">
    <property type="entry name" value="SurA_N_3"/>
    <property type="match status" value="1"/>
</dbReference>
<dbReference type="GO" id="GO:0003755">
    <property type="term" value="F:peptidyl-prolyl cis-trans isomerase activity"/>
    <property type="evidence" value="ECO:0007669"/>
    <property type="project" value="UniProtKB-UniRule"/>
</dbReference>
<dbReference type="PROSITE" id="PS50198">
    <property type="entry name" value="PPIC_PPIASE_2"/>
    <property type="match status" value="1"/>
</dbReference>
<dbReference type="AlphaFoldDB" id="A0A1N6TQ23"/>
<dbReference type="EMBL" id="FTLX01000003">
    <property type="protein sequence ID" value="SIQ55520.1"/>
    <property type="molecule type" value="Genomic_DNA"/>
</dbReference>
<dbReference type="HAMAP" id="MF_01145">
    <property type="entry name" value="Foldase_PrsA"/>
    <property type="match status" value="1"/>
</dbReference>
<keyword evidence="9 11" id="KW-0413">Isomerase</keyword>
<evidence type="ECO:0000256" key="11">
    <source>
        <dbReference type="HAMAP-Rule" id="MF_01145"/>
    </source>
</evidence>
<comment type="subcellular location">
    <subcellularLocation>
        <location evidence="2">Cell membrane</location>
        <topology evidence="2">Lipid-anchor</topology>
    </subcellularLocation>
</comment>
<keyword evidence="4 11" id="KW-1003">Cell membrane</keyword>
<evidence type="ECO:0000256" key="1">
    <source>
        <dbReference type="ARBA" id="ARBA00000971"/>
    </source>
</evidence>
<dbReference type="EC" id="5.2.1.8" evidence="11"/>
<dbReference type="GO" id="GO:0005886">
    <property type="term" value="C:plasma membrane"/>
    <property type="evidence" value="ECO:0007669"/>
    <property type="project" value="UniProtKB-SubCell"/>
</dbReference>
<evidence type="ECO:0000256" key="4">
    <source>
        <dbReference type="ARBA" id="ARBA00022475"/>
    </source>
</evidence>
<evidence type="ECO:0000256" key="9">
    <source>
        <dbReference type="ARBA" id="ARBA00023235"/>
    </source>
</evidence>
<keyword evidence="8" id="KW-0564">Palmitate</keyword>
<keyword evidence="10" id="KW-0449">Lipoprotein</keyword>
<dbReference type="InterPro" id="IPR023058">
    <property type="entry name" value="PPIase_PpiC_CS"/>
</dbReference>
<evidence type="ECO:0000256" key="2">
    <source>
        <dbReference type="ARBA" id="ARBA00004193"/>
    </source>
</evidence>
<keyword evidence="7 11" id="KW-0472">Membrane</keyword>
<comment type="similarity">
    <text evidence="3 11">Belongs to the PrsA family.</text>
</comment>
<dbReference type="GO" id="GO:0006457">
    <property type="term" value="P:protein folding"/>
    <property type="evidence" value="ECO:0007669"/>
    <property type="project" value="UniProtKB-UniRule"/>
</dbReference>
<dbReference type="SUPFAM" id="SSF109998">
    <property type="entry name" value="Triger factor/SurA peptide-binding domain-like"/>
    <property type="match status" value="1"/>
</dbReference>
<evidence type="ECO:0000256" key="7">
    <source>
        <dbReference type="ARBA" id="ARBA00023136"/>
    </source>
</evidence>
<comment type="catalytic activity">
    <reaction evidence="1 11">
        <text>[protein]-peptidylproline (omega=180) = [protein]-peptidylproline (omega=0)</text>
        <dbReference type="Rhea" id="RHEA:16237"/>
        <dbReference type="Rhea" id="RHEA-COMP:10747"/>
        <dbReference type="Rhea" id="RHEA-COMP:10748"/>
        <dbReference type="ChEBI" id="CHEBI:83833"/>
        <dbReference type="ChEBI" id="CHEBI:83834"/>
        <dbReference type="EC" id="5.2.1.8"/>
    </reaction>
</comment>
<accession>A0A1N6TQ23</accession>
<dbReference type="Gene3D" id="3.10.50.40">
    <property type="match status" value="1"/>
</dbReference>
<dbReference type="PANTHER" id="PTHR47245">
    <property type="entry name" value="PEPTIDYLPROLYL ISOMERASE"/>
    <property type="match status" value="1"/>
</dbReference>
<keyword evidence="5 11" id="KW-0732">Signal</keyword>
<reference evidence="14 15" key="1">
    <citation type="submission" date="2017-01" db="EMBL/GenBank/DDBJ databases">
        <authorList>
            <person name="Mah S.A."/>
            <person name="Swanson W.J."/>
            <person name="Moy G.W."/>
            <person name="Vacquier V.D."/>
        </authorList>
    </citation>
    <scope>NUCLEOTIDE SEQUENCE [LARGE SCALE GENOMIC DNA]</scope>
    <source>
        <strain evidence="14 15">NIO-1016</strain>
    </source>
</reference>
<feature type="coiled-coil region" evidence="12">
    <location>
        <begin position="242"/>
        <end position="269"/>
    </location>
</feature>
<keyword evidence="6 11" id="KW-0697">Rotamase</keyword>
<evidence type="ECO:0000256" key="6">
    <source>
        <dbReference type="ARBA" id="ARBA00023110"/>
    </source>
</evidence>
<dbReference type="PANTHER" id="PTHR47245:SF1">
    <property type="entry name" value="FOLDASE PROTEIN PRSA"/>
    <property type="match status" value="1"/>
</dbReference>
<dbReference type="InterPro" id="IPR023059">
    <property type="entry name" value="Foldase_PrsA"/>
</dbReference>
<dbReference type="InterPro" id="IPR000297">
    <property type="entry name" value="PPIase_PpiC"/>
</dbReference>
<name>A0A1N6TQ23_9BACI</name>
<evidence type="ECO:0000256" key="3">
    <source>
        <dbReference type="ARBA" id="ARBA00006071"/>
    </source>
</evidence>
<dbReference type="Pfam" id="PF13616">
    <property type="entry name" value="Rotamase_3"/>
    <property type="match status" value="1"/>
</dbReference>
<sequence>MKMLKNGRTYVWASIIALVAAAGFFFAAVGGSAETVAEVGGTKITKDDLYDTLAEMYGADATSSLIADQLVAQEAAKEKVEVTEAEIQEELDATIESYGGEEAFQTALESSGMTEEEMKEDITVYLQTVKLLEPRIDITDEEISTYFEENKDSFATAEQVEASHILVEDEATAKEVAAKLAEGGDFAELAKEYSTDTATAESGGELGFFGTGEMAEAFETTAFALNVDEISDPVQTDYGYHIIKVTDKQEAKEANVEESKEEIKEALMQEKLSAEYTTWLEEKQEEYDIYNSFEE</sequence>
<feature type="domain" description="PpiC" evidence="13">
    <location>
        <begin position="157"/>
        <end position="247"/>
    </location>
</feature>
<evidence type="ECO:0000256" key="8">
    <source>
        <dbReference type="ARBA" id="ARBA00023139"/>
    </source>
</evidence>
<proteinExistence type="inferred from homology"/>
<dbReference type="Gene3D" id="1.10.4030.10">
    <property type="entry name" value="Porin chaperone SurA, peptide-binding domain"/>
    <property type="match status" value="1"/>
</dbReference>
<dbReference type="InterPro" id="IPR046357">
    <property type="entry name" value="PPIase_dom_sf"/>
</dbReference>
<keyword evidence="12" id="KW-0175">Coiled coil</keyword>
<dbReference type="Proteomes" id="UP000186385">
    <property type="component" value="Unassembled WGS sequence"/>
</dbReference>
<dbReference type="InterPro" id="IPR050245">
    <property type="entry name" value="PrsA_foldase"/>
</dbReference>
<protein>
    <recommendedName>
        <fullName evidence="11">Foldase protein PrsA</fullName>
        <ecNumber evidence="11">5.2.1.8</ecNumber>
    </recommendedName>
</protein>
<evidence type="ECO:0000256" key="10">
    <source>
        <dbReference type="ARBA" id="ARBA00023288"/>
    </source>
</evidence>
<evidence type="ECO:0000313" key="15">
    <source>
        <dbReference type="Proteomes" id="UP000186385"/>
    </source>
</evidence>
<comment type="function">
    <text evidence="11">Plays a major role in protein secretion by helping the post-translocational extracellular folding of several secreted proteins.</text>
</comment>
<dbReference type="SUPFAM" id="SSF54534">
    <property type="entry name" value="FKBP-like"/>
    <property type="match status" value="1"/>
</dbReference>
<evidence type="ECO:0000313" key="14">
    <source>
        <dbReference type="EMBL" id="SIQ55520.1"/>
    </source>
</evidence>
<evidence type="ECO:0000259" key="13">
    <source>
        <dbReference type="PROSITE" id="PS50198"/>
    </source>
</evidence>